<evidence type="ECO:0000313" key="2">
    <source>
        <dbReference type="EMBL" id="KAI3938343.1"/>
    </source>
</evidence>
<feature type="compositionally biased region" description="Low complexity" evidence="1">
    <location>
        <begin position="29"/>
        <end position="45"/>
    </location>
</feature>
<accession>A0AAD4T348</accession>
<organism evidence="2 3">
    <name type="scientific">Papaver atlanticum</name>
    <dbReference type="NCBI Taxonomy" id="357466"/>
    <lineage>
        <taxon>Eukaryota</taxon>
        <taxon>Viridiplantae</taxon>
        <taxon>Streptophyta</taxon>
        <taxon>Embryophyta</taxon>
        <taxon>Tracheophyta</taxon>
        <taxon>Spermatophyta</taxon>
        <taxon>Magnoliopsida</taxon>
        <taxon>Ranunculales</taxon>
        <taxon>Papaveraceae</taxon>
        <taxon>Papaveroideae</taxon>
        <taxon>Papaver</taxon>
    </lineage>
</organism>
<evidence type="ECO:0000256" key="1">
    <source>
        <dbReference type="SAM" id="MobiDB-lite"/>
    </source>
</evidence>
<feature type="compositionally biased region" description="Polar residues" evidence="1">
    <location>
        <begin position="1"/>
        <end position="10"/>
    </location>
</feature>
<proteinExistence type="predicted"/>
<dbReference type="Proteomes" id="UP001202328">
    <property type="component" value="Unassembled WGS sequence"/>
</dbReference>
<sequence>MDSKAANTTGYDAAAAAIEGSEPQGQSTEASSSDSESYEEASSSDYESDEEDSAPDQKVSNSPDDEE</sequence>
<feature type="compositionally biased region" description="Polar residues" evidence="1">
    <location>
        <begin position="58"/>
        <end position="67"/>
    </location>
</feature>
<reference evidence="2" key="1">
    <citation type="submission" date="2022-04" db="EMBL/GenBank/DDBJ databases">
        <title>A functionally conserved STORR gene fusion in Papaver species that diverged 16.8 million years ago.</title>
        <authorList>
            <person name="Catania T."/>
        </authorList>
    </citation>
    <scope>NUCLEOTIDE SEQUENCE</scope>
    <source>
        <strain evidence="2">S-188037</strain>
    </source>
</reference>
<evidence type="ECO:0000313" key="3">
    <source>
        <dbReference type="Proteomes" id="UP001202328"/>
    </source>
</evidence>
<comment type="caution">
    <text evidence="2">The sequence shown here is derived from an EMBL/GenBank/DDBJ whole genome shotgun (WGS) entry which is preliminary data.</text>
</comment>
<keyword evidence="3" id="KW-1185">Reference proteome</keyword>
<gene>
    <name evidence="2" type="ORF">MKW98_015242</name>
</gene>
<protein>
    <submittedName>
        <fullName evidence="2">Uncharacterized protein</fullName>
    </submittedName>
</protein>
<dbReference type="EMBL" id="JAJJMB010005545">
    <property type="protein sequence ID" value="KAI3938343.1"/>
    <property type="molecule type" value="Genomic_DNA"/>
</dbReference>
<dbReference type="AlphaFoldDB" id="A0AAD4T348"/>
<name>A0AAD4T348_9MAGN</name>
<feature type="region of interest" description="Disordered" evidence="1">
    <location>
        <begin position="1"/>
        <end position="67"/>
    </location>
</feature>